<evidence type="ECO:0000313" key="4">
    <source>
        <dbReference type="Proteomes" id="UP000298860"/>
    </source>
</evidence>
<name>A0A4D4JAF1_9PSEU</name>
<reference evidence="4" key="1">
    <citation type="submission" date="2019-04" db="EMBL/GenBank/DDBJ databases">
        <title>Draft genome sequence of Pseudonocardiaceae bacterium SL3-2-4.</title>
        <authorList>
            <person name="Ningsih F."/>
            <person name="Yokota A."/>
            <person name="Sakai Y."/>
            <person name="Nanatani K."/>
            <person name="Yabe S."/>
            <person name="Oetari A."/>
            <person name="Sjamsuridzal W."/>
        </authorList>
    </citation>
    <scope>NUCLEOTIDE SEQUENCE [LARGE SCALE GENOMIC DNA]</scope>
    <source>
        <strain evidence="4">SL3-2-4</strain>
    </source>
</reference>
<accession>A0A4D4JAF1</accession>
<dbReference type="SUPFAM" id="SSF52743">
    <property type="entry name" value="Subtilisin-like"/>
    <property type="match status" value="1"/>
</dbReference>
<protein>
    <recommendedName>
        <fullName evidence="2">Peptidase S53 domain-containing protein</fullName>
    </recommendedName>
</protein>
<dbReference type="EMBL" id="BJFL01000009">
    <property type="protein sequence ID" value="GDY30793.1"/>
    <property type="molecule type" value="Genomic_DNA"/>
</dbReference>
<proteinExistence type="predicted"/>
<dbReference type="InterPro" id="IPR050819">
    <property type="entry name" value="Tripeptidyl-peptidase_I"/>
</dbReference>
<evidence type="ECO:0000259" key="2">
    <source>
        <dbReference type="PROSITE" id="PS51695"/>
    </source>
</evidence>
<dbReference type="PROSITE" id="PS51695">
    <property type="entry name" value="SEDOLISIN"/>
    <property type="match status" value="1"/>
</dbReference>
<dbReference type="InterPro" id="IPR000209">
    <property type="entry name" value="Peptidase_S8/S53_dom"/>
</dbReference>
<sequence>MFDHPLTTSQCLQRYHISCYSPTQLQRAYNVTPLYDRGITGTGKTIVVVISHGSPTIQHDLDMFDKQFGLPDTRIREIKFGNIPPFDPNDQNMLGAAHEVTIDVEYAHAMAPGANIVIAETPDGPMTTTMDAEKSLIDQGIGDVITQSFGQAEQQLPNINDLRYAFTDAARHNVSVLAASDDTGPTNHGPGGTLYSSATSWPASDPLVTAVGGTHLSLDDAGRRTGPDTVWNDGRGAGGGARSQSFARPAYQDGVSSVVGSQRGVPDISLDAAEVDGTWLYTSYDPKNVGWRVFSGGTSQASPLLAGIAALADQYAGHDLGQLNPRLYQLARDGARAGIRDVTIGDNTFGGVTGFPATPGYDLASGLGTIDASRFVPALAGTARANR</sequence>
<organism evidence="3 4">
    <name type="scientific">Gandjariella thermophila</name>
    <dbReference type="NCBI Taxonomy" id="1931992"/>
    <lineage>
        <taxon>Bacteria</taxon>
        <taxon>Bacillati</taxon>
        <taxon>Actinomycetota</taxon>
        <taxon>Actinomycetes</taxon>
        <taxon>Pseudonocardiales</taxon>
        <taxon>Pseudonocardiaceae</taxon>
        <taxon>Gandjariella</taxon>
    </lineage>
</organism>
<dbReference type="PANTHER" id="PTHR14218">
    <property type="entry name" value="PROTEASE S8 TRIPEPTIDYL PEPTIDASE I CLN2"/>
    <property type="match status" value="1"/>
</dbReference>
<dbReference type="AlphaFoldDB" id="A0A4D4JAF1"/>
<comment type="caution">
    <text evidence="3">The sequence shown here is derived from an EMBL/GenBank/DDBJ whole genome shotgun (WGS) entry which is preliminary data.</text>
</comment>
<dbReference type="GO" id="GO:0006508">
    <property type="term" value="P:proteolysis"/>
    <property type="evidence" value="ECO:0007669"/>
    <property type="project" value="InterPro"/>
</dbReference>
<evidence type="ECO:0000313" key="3">
    <source>
        <dbReference type="EMBL" id="GDY30793.1"/>
    </source>
</evidence>
<dbReference type="InterPro" id="IPR030400">
    <property type="entry name" value="Sedolisin_dom"/>
</dbReference>
<feature type="region of interest" description="Disordered" evidence="1">
    <location>
        <begin position="218"/>
        <end position="245"/>
    </location>
</feature>
<dbReference type="PANTHER" id="PTHR14218:SF15">
    <property type="entry name" value="TRIPEPTIDYL-PEPTIDASE 1"/>
    <property type="match status" value="1"/>
</dbReference>
<dbReference type="Proteomes" id="UP000298860">
    <property type="component" value="Unassembled WGS sequence"/>
</dbReference>
<dbReference type="GO" id="GO:0004252">
    <property type="term" value="F:serine-type endopeptidase activity"/>
    <property type="evidence" value="ECO:0007669"/>
    <property type="project" value="InterPro"/>
</dbReference>
<feature type="domain" description="Peptidase S53" evidence="2">
    <location>
        <begin position="19"/>
        <end position="382"/>
    </location>
</feature>
<keyword evidence="4" id="KW-1185">Reference proteome</keyword>
<dbReference type="GO" id="GO:0008240">
    <property type="term" value="F:tripeptidyl-peptidase activity"/>
    <property type="evidence" value="ECO:0007669"/>
    <property type="project" value="TreeGrafter"/>
</dbReference>
<dbReference type="InterPro" id="IPR036852">
    <property type="entry name" value="Peptidase_S8/S53_dom_sf"/>
</dbReference>
<dbReference type="CDD" id="cd04056">
    <property type="entry name" value="Peptidases_S53"/>
    <property type="match status" value="1"/>
</dbReference>
<dbReference type="Pfam" id="PF00082">
    <property type="entry name" value="Peptidase_S8"/>
    <property type="match status" value="1"/>
</dbReference>
<gene>
    <name evidence="3" type="ORF">GTS_24260</name>
</gene>
<dbReference type="Gene3D" id="3.40.50.200">
    <property type="entry name" value="Peptidase S8/S53 domain"/>
    <property type="match status" value="1"/>
</dbReference>
<evidence type="ECO:0000256" key="1">
    <source>
        <dbReference type="SAM" id="MobiDB-lite"/>
    </source>
</evidence>